<name>A0A067QHI5_9AGAM</name>
<keyword evidence="3" id="KW-1185">Reference proteome</keyword>
<dbReference type="EMBL" id="KL197711">
    <property type="protein sequence ID" value="KDQ62066.1"/>
    <property type="molecule type" value="Genomic_DNA"/>
</dbReference>
<evidence type="ECO:0000313" key="3">
    <source>
        <dbReference type="Proteomes" id="UP000027265"/>
    </source>
</evidence>
<dbReference type="InterPro" id="IPR027417">
    <property type="entry name" value="P-loop_NTPase"/>
</dbReference>
<gene>
    <name evidence="2" type="ORF">JAAARDRAFT_189441</name>
</gene>
<dbReference type="InterPro" id="IPR006073">
    <property type="entry name" value="GTP-bd"/>
</dbReference>
<dbReference type="CDD" id="cd00882">
    <property type="entry name" value="Ras_like_GTPase"/>
    <property type="match status" value="1"/>
</dbReference>
<feature type="domain" description="G" evidence="1">
    <location>
        <begin position="23"/>
        <end position="116"/>
    </location>
</feature>
<dbReference type="AlphaFoldDB" id="A0A067QHI5"/>
<dbReference type="SUPFAM" id="SSF52540">
    <property type="entry name" value="P-loop containing nucleoside triphosphate hydrolases"/>
    <property type="match status" value="1"/>
</dbReference>
<evidence type="ECO:0000259" key="1">
    <source>
        <dbReference type="Pfam" id="PF01926"/>
    </source>
</evidence>
<dbReference type="Gene3D" id="3.40.50.300">
    <property type="entry name" value="P-loop containing nucleotide triphosphate hydrolases"/>
    <property type="match status" value="1"/>
</dbReference>
<dbReference type="Proteomes" id="UP000027265">
    <property type="component" value="Unassembled WGS sequence"/>
</dbReference>
<dbReference type="OrthoDB" id="8954335at2759"/>
<evidence type="ECO:0000313" key="2">
    <source>
        <dbReference type="EMBL" id="KDQ62066.1"/>
    </source>
</evidence>
<dbReference type="HOGENOM" id="CLU_050405_0_1_1"/>
<dbReference type="InParanoid" id="A0A067QHI5"/>
<protein>
    <recommendedName>
        <fullName evidence="1">G domain-containing protein</fullName>
    </recommendedName>
</protein>
<sequence length="320" mass="34945">MPLAEQAGVAQGSTAASAPKVNVILFGATGCGKSSIINMLAGQNIARTSNGARGCTFATTKYSIESDPRMTVNLFDTVGLNEGVGGTVTSPQAIAKLYSLLRDLDDGVNLLIYVVRGRITDSTIVNYRLFYETFCRKKVPLVLLATGVENEDSPDQWLRENLEEYRRAEIDIAADSAACVTPIKGKESNGCYRFQREYDASIPTVRNLIHDRSSIDPWKMERKTWFASILKSLYNLISPLLSGTLAPLAAKLHDEGLNPFEAREVANAVQELIGNEVCTPGVTEKAETVAVKRSRSVMTEKKVSRRIALWPRNRGSSGPA</sequence>
<dbReference type="GO" id="GO:0005525">
    <property type="term" value="F:GTP binding"/>
    <property type="evidence" value="ECO:0007669"/>
    <property type="project" value="InterPro"/>
</dbReference>
<proteinExistence type="predicted"/>
<organism evidence="2 3">
    <name type="scientific">Jaapia argillacea MUCL 33604</name>
    <dbReference type="NCBI Taxonomy" id="933084"/>
    <lineage>
        <taxon>Eukaryota</taxon>
        <taxon>Fungi</taxon>
        <taxon>Dikarya</taxon>
        <taxon>Basidiomycota</taxon>
        <taxon>Agaricomycotina</taxon>
        <taxon>Agaricomycetes</taxon>
        <taxon>Agaricomycetidae</taxon>
        <taxon>Jaapiales</taxon>
        <taxon>Jaapiaceae</taxon>
        <taxon>Jaapia</taxon>
    </lineage>
</organism>
<reference evidence="3" key="1">
    <citation type="journal article" date="2014" name="Proc. Natl. Acad. Sci. U.S.A.">
        <title>Extensive sampling of basidiomycete genomes demonstrates inadequacy of the white-rot/brown-rot paradigm for wood decay fungi.</title>
        <authorList>
            <person name="Riley R."/>
            <person name="Salamov A.A."/>
            <person name="Brown D.W."/>
            <person name="Nagy L.G."/>
            <person name="Floudas D."/>
            <person name="Held B.W."/>
            <person name="Levasseur A."/>
            <person name="Lombard V."/>
            <person name="Morin E."/>
            <person name="Otillar R."/>
            <person name="Lindquist E.A."/>
            <person name="Sun H."/>
            <person name="LaButti K.M."/>
            <person name="Schmutz J."/>
            <person name="Jabbour D."/>
            <person name="Luo H."/>
            <person name="Baker S.E."/>
            <person name="Pisabarro A.G."/>
            <person name="Walton J.D."/>
            <person name="Blanchette R.A."/>
            <person name="Henrissat B."/>
            <person name="Martin F."/>
            <person name="Cullen D."/>
            <person name="Hibbett D.S."/>
            <person name="Grigoriev I.V."/>
        </authorList>
    </citation>
    <scope>NUCLEOTIDE SEQUENCE [LARGE SCALE GENOMIC DNA]</scope>
    <source>
        <strain evidence="3">MUCL 33604</strain>
    </source>
</reference>
<dbReference type="Pfam" id="PF01926">
    <property type="entry name" value="MMR_HSR1"/>
    <property type="match status" value="1"/>
</dbReference>
<accession>A0A067QHI5</accession>
<dbReference type="STRING" id="933084.A0A067QHI5"/>